<dbReference type="AlphaFoldDB" id="A0AA86NG67"/>
<evidence type="ECO:0000313" key="11">
    <source>
        <dbReference type="EMBL" id="CAI9919025.1"/>
    </source>
</evidence>
<comment type="caution">
    <text evidence="11">The sequence shown here is derived from an EMBL/GenBank/DDBJ whole genome shotgun (WGS) entry which is preliminary data.</text>
</comment>
<sequence length="238" mass="27353">MSVSFSLPYSANLQVQVNKYIQNYIPCMQRLTDQYTENSIFYLRFEQLTPLSTYLQQTNTSEQQIKYIFVQIVLALQQLHLNNIVHHNLSIVNVFISNNEIKLGQYLVPTKSIIPPERSKNGLSVENDVYSAGIILCYILNGSYIKGQNDFSVELNRVQEQMTSINPKMRPKLRQVLDCGIFDTEITRFNTNLAINGYFDVILQNQKIMNAELGSVDTDLQIKIGTERPHPGQKLSWI</sequence>
<dbReference type="EMBL" id="CAXDID020000008">
    <property type="protein sequence ID" value="CAL5977306.1"/>
    <property type="molecule type" value="Genomic_DNA"/>
</dbReference>
<dbReference type="EMBL" id="CAXDID020000289">
    <property type="protein sequence ID" value="CAL6071121.1"/>
    <property type="molecule type" value="Genomic_DNA"/>
</dbReference>
<keyword evidence="14" id="KW-1185">Reference proteome</keyword>
<evidence type="ECO:0000313" key="12">
    <source>
        <dbReference type="EMBL" id="CAL5977306.1"/>
    </source>
</evidence>
<reference evidence="11" key="1">
    <citation type="submission" date="2023-06" db="EMBL/GenBank/DDBJ databases">
        <authorList>
            <person name="Kurt Z."/>
        </authorList>
    </citation>
    <scope>NUCLEOTIDE SEQUENCE</scope>
</reference>
<name>A0AA86NG67_9EUKA</name>
<keyword evidence="6" id="KW-0067">ATP-binding</keyword>
<dbReference type="GO" id="GO:0004674">
    <property type="term" value="F:protein serine/threonine kinase activity"/>
    <property type="evidence" value="ECO:0007669"/>
    <property type="project" value="UniProtKB-KW"/>
</dbReference>
<evidence type="ECO:0000256" key="2">
    <source>
        <dbReference type="ARBA" id="ARBA00022527"/>
    </source>
</evidence>
<organism evidence="11">
    <name type="scientific">Hexamita inflata</name>
    <dbReference type="NCBI Taxonomy" id="28002"/>
    <lineage>
        <taxon>Eukaryota</taxon>
        <taxon>Metamonada</taxon>
        <taxon>Diplomonadida</taxon>
        <taxon>Hexamitidae</taxon>
        <taxon>Hexamitinae</taxon>
        <taxon>Hexamita</taxon>
    </lineage>
</organism>
<proteinExistence type="predicted"/>
<dbReference type="Pfam" id="PF00069">
    <property type="entry name" value="Pkinase"/>
    <property type="match status" value="1"/>
</dbReference>
<evidence type="ECO:0000313" key="10">
    <source>
        <dbReference type="EMBL" id="CAI9913508.1"/>
    </source>
</evidence>
<evidence type="ECO:0000256" key="6">
    <source>
        <dbReference type="ARBA" id="ARBA00022840"/>
    </source>
</evidence>
<dbReference type="PROSITE" id="PS50011">
    <property type="entry name" value="PROTEIN_KINASE_DOM"/>
    <property type="match status" value="1"/>
</dbReference>
<dbReference type="InterPro" id="IPR000719">
    <property type="entry name" value="Prot_kinase_dom"/>
</dbReference>
<dbReference type="SUPFAM" id="SSF56112">
    <property type="entry name" value="Protein kinase-like (PK-like)"/>
    <property type="match status" value="1"/>
</dbReference>
<evidence type="ECO:0000313" key="13">
    <source>
        <dbReference type="EMBL" id="CAL6071121.1"/>
    </source>
</evidence>
<dbReference type="Proteomes" id="UP001642409">
    <property type="component" value="Unassembled WGS sequence"/>
</dbReference>
<keyword evidence="4" id="KW-0547">Nucleotide-binding</keyword>
<dbReference type="GO" id="GO:0005524">
    <property type="term" value="F:ATP binding"/>
    <property type="evidence" value="ECO:0007669"/>
    <property type="project" value="UniProtKB-KW"/>
</dbReference>
<evidence type="ECO:0000256" key="1">
    <source>
        <dbReference type="ARBA" id="ARBA00012513"/>
    </source>
</evidence>
<keyword evidence="5 12" id="KW-0418">Kinase</keyword>
<reference evidence="12 14" key="2">
    <citation type="submission" date="2024-07" db="EMBL/GenBank/DDBJ databases">
        <authorList>
            <person name="Akdeniz Z."/>
        </authorList>
    </citation>
    <scope>NUCLEOTIDE SEQUENCE [LARGE SCALE GENOMIC DNA]</scope>
</reference>
<dbReference type="Gene3D" id="1.10.510.10">
    <property type="entry name" value="Transferase(Phosphotransferase) domain 1"/>
    <property type="match status" value="1"/>
</dbReference>
<evidence type="ECO:0000256" key="4">
    <source>
        <dbReference type="ARBA" id="ARBA00022741"/>
    </source>
</evidence>
<evidence type="ECO:0000259" key="9">
    <source>
        <dbReference type="PROSITE" id="PS50011"/>
    </source>
</evidence>
<evidence type="ECO:0000256" key="3">
    <source>
        <dbReference type="ARBA" id="ARBA00022679"/>
    </source>
</evidence>
<evidence type="ECO:0000256" key="8">
    <source>
        <dbReference type="ARBA" id="ARBA00048679"/>
    </source>
</evidence>
<dbReference type="EC" id="2.7.11.1" evidence="1"/>
<evidence type="ECO:0000256" key="5">
    <source>
        <dbReference type="ARBA" id="ARBA00022777"/>
    </source>
</evidence>
<dbReference type="SMART" id="SM00220">
    <property type="entry name" value="S_TKc"/>
    <property type="match status" value="1"/>
</dbReference>
<accession>A0AA86NG67</accession>
<comment type="catalytic activity">
    <reaction evidence="8">
        <text>L-seryl-[protein] + ATP = O-phospho-L-seryl-[protein] + ADP + H(+)</text>
        <dbReference type="Rhea" id="RHEA:17989"/>
        <dbReference type="Rhea" id="RHEA-COMP:9863"/>
        <dbReference type="Rhea" id="RHEA-COMP:11604"/>
        <dbReference type="ChEBI" id="CHEBI:15378"/>
        <dbReference type="ChEBI" id="CHEBI:29999"/>
        <dbReference type="ChEBI" id="CHEBI:30616"/>
        <dbReference type="ChEBI" id="CHEBI:83421"/>
        <dbReference type="ChEBI" id="CHEBI:456216"/>
        <dbReference type="EC" id="2.7.11.1"/>
    </reaction>
</comment>
<gene>
    <name evidence="10" type="ORF">HINF_LOCUS1153</name>
    <name evidence="12" type="ORF">HINF_LOCUS4233</name>
    <name evidence="13" type="ORF">HINF_LOCUS54992</name>
    <name evidence="11" type="ORF">HINF_LOCUS6670</name>
</gene>
<evidence type="ECO:0000313" key="14">
    <source>
        <dbReference type="Proteomes" id="UP001642409"/>
    </source>
</evidence>
<dbReference type="InterPro" id="IPR011009">
    <property type="entry name" value="Kinase-like_dom_sf"/>
</dbReference>
<dbReference type="EMBL" id="CATOUU010000026">
    <property type="protein sequence ID" value="CAI9913508.1"/>
    <property type="molecule type" value="Genomic_DNA"/>
</dbReference>
<dbReference type="EMBL" id="CATOUU010000171">
    <property type="protein sequence ID" value="CAI9919025.1"/>
    <property type="molecule type" value="Genomic_DNA"/>
</dbReference>
<feature type="domain" description="Protein kinase" evidence="9">
    <location>
        <begin position="1"/>
        <end position="203"/>
    </location>
</feature>
<dbReference type="InterPro" id="IPR051131">
    <property type="entry name" value="NEK_Ser/Thr_kinase_NIMA"/>
</dbReference>
<dbReference type="PANTHER" id="PTHR44899">
    <property type="entry name" value="CAMK FAMILY PROTEIN KINASE"/>
    <property type="match status" value="1"/>
</dbReference>
<protein>
    <recommendedName>
        <fullName evidence="1">non-specific serine/threonine protein kinase</fullName>
        <ecNumber evidence="1">2.7.11.1</ecNumber>
    </recommendedName>
</protein>
<keyword evidence="2" id="KW-0723">Serine/threonine-protein kinase</keyword>
<keyword evidence="3" id="KW-0808">Transferase</keyword>
<comment type="catalytic activity">
    <reaction evidence="7">
        <text>L-threonyl-[protein] + ATP = O-phospho-L-threonyl-[protein] + ADP + H(+)</text>
        <dbReference type="Rhea" id="RHEA:46608"/>
        <dbReference type="Rhea" id="RHEA-COMP:11060"/>
        <dbReference type="Rhea" id="RHEA-COMP:11605"/>
        <dbReference type="ChEBI" id="CHEBI:15378"/>
        <dbReference type="ChEBI" id="CHEBI:30013"/>
        <dbReference type="ChEBI" id="CHEBI:30616"/>
        <dbReference type="ChEBI" id="CHEBI:61977"/>
        <dbReference type="ChEBI" id="CHEBI:456216"/>
        <dbReference type="EC" id="2.7.11.1"/>
    </reaction>
</comment>
<evidence type="ECO:0000256" key="7">
    <source>
        <dbReference type="ARBA" id="ARBA00047899"/>
    </source>
</evidence>